<proteinExistence type="predicted"/>
<accession>A0A2G5C981</accession>
<keyword evidence="1" id="KW-1133">Transmembrane helix</keyword>
<keyword evidence="3" id="KW-1185">Reference proteome</keyword>
<keyword evidence="1" id="KW-0472">Membrane</keyword>
<organism evidence="2 3">
    <name type="scientific">Aquilegia coerulea</name>
    <name type="common">Rocky mountain columbine</name>
    <dbReference type="NCBI Taxonomy" id="218851"/>
    <lineage>
        <taxon>Eukaryota</taxon>
        <taxon>Viridiplantae</taxon>
        <taxon>Streptophyta</taxon>
        <taxon>Embryophyta</taxon>
        <taxon>Tracheophyta</taxon>
        <taxon>Spermatophyta</taxon>
        <taxon>Magnoliopsida</taxon>
        <taxon>Ranunculales</taxon>
        <taxon>Ranunculaceae</taxon>
        <taxon>Thalictroideae</taxon>
        <taxon>Aquilegia</taxon>
    </lineage>
</organism>
<reference evidence="2 3" key="1">
    <citation type="submission" date="2017-09" db="EMBL/GenBank/DDBJ databases">
        <title>WGS assembly of Aquilegia coerulea Goldsmith.</title>
        <authorList>
            <person name="Hodges S."/>
            <person name="Kramer E."/>
            <person name="Nordborg M."/>
            <person name="Tomkins J."/>
            <person name="Borevitz J."/>
            <person name="Derieg N."/>
            <person name="Yan J."/>
            <person name="Mihaltcheva S."/>
            <person name="Hayes R.D."/>
            <person name="Rokhsar D."/>
        </authorList>
    </citation>
    <scope>NUCLEOTIDE SEQUENCE [LARGE SCALE GENOMIC DNA]</scope>
    <source>
        <strain evidence="3">cv. Goldsmith</strain>
    </source>
</reference>
<feature type="transmembrane region" description="Helical" evidence="1">
    <location>
        <begin position="12"/>
        <end position="37"/>
    </location>
</feature>
<keyword evidence="1" id="KW-0812">Transmembrane</keyword>
<gene>
    <name evidence="2" type="ORF">AQUCO_07500036v1</name>
</gene>
<sequence>MPSIINDIFLNVFIFYYSMLIGCCFTMKIPYSIYWVYTFLIKWVFKSVNFTLVPLQYFLQGHVHVVRFSVLCASANSTNSSTPFKYTSLNLLVSRIQSFLGGNDILQYYIYTHAHTK</sequence>
<name>A0A2G5C981_AQUCA</name>
<protein>
    <submittedName>
        <fullName evidence="2">Uncharacterized protein</fullName>
    </submittedName>
</protein>
<dbReference type="EMBL" id="KZ305092">
    <property type="protein sequence ID" value="PIA27843.1"/>
    <property type="molecule type" value="Genomic_DNA"/>
</dbReference>
<evidence type="ECO:0000256" key="1">
    <source>
        <dbReference type="SAM" id="Phobius"/>
    </source>
</evidence>
<dbReference type="AlphaFoldDB" id="A0A2G5C981"/>
<dbReference type="InParanoid" id="A0A2G5C981"/>
<evidence type="ECO:0000313" key="2">
    <source>
        <dbReference type="EMBL" id="PIA27843.1"/>
    </source>
</evidence>
<evidence type="ECO:0000313" key="3">
    <source>
        <dbReference type="Proteomes" id="UP000230069"/>
    </source>
</evidence>
<dbReference type="Proteomes" id="UP000230069">
    <property type="component" value="Unassembled WGS sequence"/>
</dbReference>